<dbReference type="Gene3D" id="1.10.10.10">
    <property type="entry name" value="Winged helix-like DNA-binding domain superfamily/Winged helix DNA-binding domain"/>
    <property type="match status" value="1"/>
</dbReference>
<feature type="domain" description="RNA polymerase sigma-70 region 2" evidence="5">
    <location>
        <begin position="25"/>
        <end position="92"/>
    </location>
</feature>
<dbReference type="Pfam" id="PF08281">
    <property type="entry name" value="Sigma70_r4_2"/>
    <property type="match status" value="1"/>
</dbReference>
<feature type="domain" description="RNA polymerase sigma factor 70 region 4 type 2" evidence="6">
    <location>
        <begin position="122"/>
        <end position="172"/>
    </location>
</feature>
<reference evidence="7 8" key="1">
    <citation type="submission" date="2016-11" db="EMBL/GenBank/DDBJ databases">
        <authorList>
            <person name="Jaros S."/>
            <person name="Januszkiewicz K."/>
            <person name="Wedrychowicz H."/>
        </authorList>
    </citation>
    <scope>NUCLEOTIDE SEQUENCE [LARGE SCALE GENOMIC DNA]</scope>
    <source>
        <strain evidence="7 8">DSM 100565</strain>
    </source>
</reference>
<dbReference type="PANTHER" id="PTHR43133:SF62">
    <property type="entry name" value="RNA POLYMERASE SIGMA FACTOR SIGZ"/>
    <property type="match status" value="1"/>
</dbReference>
<dbReference type="InterPro" id="IPR039425">
    <property type="entry name" value="RNA_pol_sigma-70-like"/>
</dbReference>
<dbReference type="SUPFAM" id="SSF88946">
    <property type="entry name" value="Sigma2 domain of RNA polymerase sigma factors"/>
    <property type="match status" value="1"/>
</dbReference>
<accession>A0A1M6BWI0</accession>
<keyword evidence="8" id="KW-1185">Reference proteome</keyword>
<protein>
    <submittedName>
        <fullName evidence="7">RNA polymerase sigma-70 factor, ECF subfamily</fullName>
    </submittedName>
</protein>
<comment type="similarity">
    <text evidence="1">Belongs to the sigma-70 factor family. ECF subfamily.</text>
</comment>
<dbReference type="GO" id="GO:0016987">
    <property type="term" value="F:sigma factor activity"/>
    <property type="evidence" value="ECO:0007669"/>
    <property type="project" value="UniProtKB-KW"/>
</dbReference>
<keyword evidence="2" id="KW-0805">Transcription regulation</keyword>
<evidence type="ECO:0000313" key="8">
    <source>
        <dbReference type="Proteomes" id="UP000184292"/>
    </source>
</evidence>
<evidence type="ECO:0000259" key="6">
    <source>
        <dbReference type="Pfam" id="PF08281"/>
    </source>
</evidence>
<dbReference type="Pfam" id="PF04542">
    <property type="entry name" value="Sigma70_r2"/>
    <property type="match status" value="1"/>
</dbReference>
<evidence type="ECO:0000259" key="5">
    <source>
        <dbReference type="Pfam" id="PF04542"/>
    </source>
</evidence>
<dbReference type="NCBIfam" id="TIGR02937">
    <property type="entry name" value="sigma70-ECF"/>
    <property type="match status" value="1"/>
</dbReference>
<dbReference type="AlphaFoldDB" id="A0A1M6BWI0"/>
<keyword evidence="3" id="KW-0731">Sigma factor</keyword>
<dbReference type="InterPro" id="IPR007627">
    <property type="entry name" value="RNA_pol_sigma70_r2"/>
</dbReference>
<keyword evidence="4" id="KW-0804">Transcription</keyword>
<dbReference type="STRING" id="1447782.SAMN05444417_0883"/>
<dbReference type="SUPFAM" id="SSF88659">
    <property type="entry name" value="Sigma3 and sigma4 domains of RNA polymerase sigma factors"/>
    <property type="match status" value="1"/>
</dbReference>
<evidence type="ECO:0000256" key="2">
    <source>
        <dbReference type="ARBA" id="ARBA00023015"/>
    </source>
</evidence>
<organism evidence="7 8">
    <name type="scientific">Wenxinia saemankumensis</name>
    <dbReference type="NCBI Taxonomy" id="1447782"/>
    <lineage>
        <taxon>Bacteria</taxon>
        <taxon>Pseudomonadati</taxon>
        <taxon>Pseudomonadota</taxon>
        <taxon>Alphaproteobacteria</taxon>
        <taxon>Rhodobacterales</taxon>
        <taxon>Roseobacteraceae</taxon>
        <taxon>Wenxinia</taxon>
    </lineage>
</organism>
<evidence type="ECO:0000313" key="7">
    <source>
        <dbReference type="EMBL" id="SHI53021.1"/>
    </source>
</evidence>
<dbReference type="PANTHER" id="PTHR43133">
    <property type="entry name" value="RNA POLYMERASE ECF-TYPE SIGMA FACTO"/>
    <property type="match status" value="1"/>
</dbReference>
<dbReference type="InterPro" id="IPR013325">
    <property type="entry name" value="RNA_pol_sigma_r2"/>
</dbReference>
<dbReference type="EMBL" id="FQYO01000002">
    <property type="protein sequence ID" value="SHI53021.1"/>
    <property type="molecule type" value="Genomic_DNA"/>
</dbReference>
<proteinExistence type="inferred from homology"/>
<dbReference type="InterPro" id="IPR014284">
    <property type="entry name" value="RNA_pol_sigma-70_dom"/>
</dbReference>
<dbReference type="InterPro" id="IPR036388">
    <property type="entry name" value="WH-like_DNA-bd_sf"/>
</dbReference>
<dbReference type="InterPro" id="IPR013249">
    <property type="entry name" value="RNA_pol_sigma70_r4_t2"/>
</dbReference>
<dbReference type="GO" id="GO:0006352">
    <property type="term" value="P:DNA-templated transcription initiation"/>
    <property type="evidence" value="ECO:0007669"/>
    <property type="project" value="InterPro"/>
</dbReference>
<dbReference type="GO" id="GO:0003677">
    <property type="term" value="F:DNA binding"/>
    <property type="evidence" value="ECO:0007669"/>
    <property type="project" value="InterPro"/>
</dbReference>
<gene>
    <name evidence="7" type="ORF">SAMN05444417_0883</name>
</gene>
<sequence>MTDSSDIEALISRCALRDRAAFAALYDATSAKLFGVCLRILRDRGRSEDALQEAYVKIWANAERYRPGGARPMTWLITIARNAAIDAVRRRREDSAAEGAAESLVDQAATPEGAALDRDEARRVVACMGELPEDRRAAVRGAYLGGQSYADLAEAAGVPINTMRSWLRRALITLRECMAR</sequence>
<evidence type="ECO:0000256" key="4">
    <source>
        <dbReference type="ARBA" id="ARBA00023163"/>
    </source>
</evidence>
<name>A0A1M6BWI0_9RHOB</name>
<dbReference type="Gene3D" id="1.10.1740.10">
    <property type="match status" value="1"/>
</dbReference>
<dbReference type="Proteomes" id="UP000184292">
    <property type="component" value="Unassembled WGS sequence"/>
</dbReference>
<evidence type="ECO:0000256" key="1">
    <source>
        <dbReference type="ARBA" id="ARBA00010641"/>
    </source>
</evidence>
<evidence type="ECO:0000256" key="3">
    <source>
        <dbReference type="ARBA" id="ARBA00023082"/>
    </source>
</evidence>
<dbReference type="InterPro" id="IPR013324">
    <property type="entry name" value="RNA_pol_sigma_r3/r4-like"/>
</dbReference>
<dbReference type="RefSeq" id="WP_073326623.1">
    <property type="nucleotide sequence ID" value="NZ_FQYO01000002.1"/>
</dbReference>